<feature type="domain" description="JmjC" evidence="1">
    <location>
        <begin position="212"/>
        <end position="368"/>
    </location>
</feature>
<evidence type="ECO:0000313" key="2">
    <source>
        <dbReference type="EMBL" id="OQR99162.1"/>
    </source>
</evidence>
<dbReference type="AlphaFoldDB" id="A0A1V9ZME5"/>
<dbReference type="SUPFAM" id="SSF81383">
    <property type="entry name" value="F-box domain"/>
    <property type="match status" value="1"/>
</dbReference>
<dbReference type="STRING" id="74557.A0A1V9ZME5"/>
<dbReference type="EMBL" id="JNBS01001825">
    <property type="protein sequence ID" value="OQR99162.1"/>
    <property type="molecule type" value="Genomic_DNA"/>
</dbReference>
<dbReference type="OrthoDB" id="424465at2759"/>
<accession>A0A1V9ZME5</accession>
<dbReference type="Proteomes" id="UP000243217">
    <property type="component" value="Unassembled WGS sequence"/>
</dbReference>
<organism evidence="2 3">
    <name type="scientific">Thraustotheca clavata</name>
    <dbReference type="NCBI Taxonomy" id="74557"/>
    <lineage>
        <taxon>Eukaryota</taxon>
        <taxon>Sar</taxon>
        <taxon>Stramenopiles</taxon>
        <taxon>Oomycota</taxon>
        <taxon>Saprolegniomycetes</taxon>
        <taxon>Saprolegniales</taxon>
        <taxon>Achlyaceae</taxon>
        <taxon>Thraustotheca</taxon>
    </lineage>
</organism>
<dbReference type="Gene3D" id="2.60.120.650">
    <property type="entry name" value="Cupin"/>
    <property type="match status" value="1"/>
</dbReference>
<name>A0A1V9ZME5_9STRA</name>
<evidence type="ECO:0000259" key="1">
    <source>
        <dbReference type="PROSITE" id="PS51184"/>
    </source>
</evidence>
<keyword evidence="2" id="KW-0489">Methyltransferase</keyword>
<dbReference type="PANTHER" id="PTHR12480">
    <property type="entry name" value="ARGININE DEMETHYLASE AND LYSYL-HYDROXYLASE JMJD"/>
    <property type="match status" value="1"/>
</dbReference>
<keyword evidence="2" id="KW-0808">Transferase</keyword>
<proteinExistence type="predicted"/>
<dbReference type="PANTHER" id="PTHR12480:SF35">
    <property type="entry name" value="TRANSCRIPTION FACTOR JUMONJI, JMJC DOMAIN-CONTAINING PROTEIN"/>
    <property type="match status" value="1"/>
</dbReference>
<dbReference type="SMART" id="SM00558">
    <property type="entry name" value="JmjC"/>
    <property type="match status" value="1"/>
</dbReference>
<dbReference type="InterPro" id="IPR050910">
    <property type="entry name" value="JMJD6_ArgDemeth/LysHydrox"/>
</dbReference>
<dbReference type="GO" id="GO:0032259">
    <property type="term" value="P:methylation"/>
    <property type="evidence" value="ECO:0007669"/>
    <property type="project" value="UniProtKB-KW"/>
</dbReference>
<sequence>MTLLTDELKVYLTLFLPASDLLALAATSKVWYVFCNEEPLWKIQVLRVHEGNFCYRYSWKYTFFYPRHDPVRERPQLPQIAIPPQSLTSDFLYRRYCRRHMHLVDFYPHPAVQRTIPNLPITTPNFAKHYGRQPVMLTGACTSWPSLFSDVDSPRTWTLDNLVERFGDVSCRITHNLDVESSVSLTFRDYKAYVERQSDETPLYIFDSRFAEKMPELLDDYTIPVVFDEDLLSFVHASQRPDFRWLVIGPARAGAPWHLDPVKTSAWNSLLVGRKRWAMYPPNHPPPGVNIINNQVHMTSLEWYLNIYPTLSPDQLPYEVVQYPGETIYVPSGWWHLVLNLDLTIAVTQNFVDANNLPSFVEDVIESGDGDVLDVLEPFVNPSLATFLRLYRLPQKFGYLNEDALVESFSDCNKWSARIHQVLEDHDLVQQFQSHALKNPASSALRAVTSRVNPAFVVHDHAIVKYFSPLNVEWGDCPLSRVLSMHFPNKATPNAVGVIKFLESAYDNECLLYSAMAVNPKLAKLVPQLFGNGHLIKPHQEEWRWPYVIISYDPNSVSLCDILHTHKGLTQHSWDNLVEWLGKTWCPQFYKLPVMSQASACSLTPRSSIKWYIEYLQELRAQCVAVHIENGILPRHLLDSLDKFLPPMDAMESLVLATTPSYLHCDFTTENLLGRVKQSIQHELKRVQLVADMKDKIAHYCQTHDISSLEQFALDEQCSSLGLSFRQRWELVKATQQRRMESTSFLFKKDDNEEETHEAVFDGSIEWTPTTVIDFADAKCGDPIWDLIPIIFSVLHADPKLVQKLLKMPFWSNLLLPHRASLPTILLSLTLLHPSQSTYAMLHHFPTVQMASSWHEISLLVFGSMLP</sequence>
<dbReference type="GO" id="GO:0008168">
    <property type="term" value="F:methyltransferase activity"/>
    <property type="evidence" value="ECO:0007669"/>
    <property type="project" value="UniProtKB-KW"/>
</dbReference>
<dbReference type="InterPro" id="IPR036047">
    <property type="entry name" value="F-box-like_dom_sf"/>
</dbReference>
<keyword evidence="3" id="KW-1185">Reference proteome</keyword>
<dbReference type="SUPFAM" id="SSF51197">
    <property type="entry name" value="Clavaminate synthase-like"/>
    <property type="match status" value="1"/>
</dbReference>
<evidence type="ECO:0000313" key="3">
    <source>
        <dbReference type="Proteomes" id="UP000243217"/>
    </source>
</evidence>
<gene>
    <name evidence="2" type="ORF">THRCLA_06590</name>
</gene>
<protein>
    <submittedName>
        <fullName evidence="2">Histone arginine demethylase</fullName>
    </submittedName>
</protein>
<dbReference type="Pfam" id="PF02373">
    <property type="entry name" value="JmjC"/>
    <property type="match status" value="1"/>
</dbReference>
<dbReference type="GO" id="GO:0005737">
    <property type="term" value="C:cytoplasm"/>
    <property type="evidence" value="ECO:0007669"/>
    <property type="project" value="TreeGrafter"/>
</dbReference>
<comment type="caution">
    <text evidence="2">The sequence shown here is derived from an EMBL/GenBank/DDBJ whole genome shotgun (WGS) entry which is preliminary data.</text>
</comment>
<dbReference type="InterPro" id="IPR003347">
    <property type="entry name" value="JmjC_dom"/>
</dbReference>
<dbReference type="PROSITE" id="PS51184">
    <property type="entry name" value="JMJC"/>
    <property type="match status" value="1"/>
</dbReference>
<reference evidence="2 3" key="1">
    <citation type="journal article" date="2014" name="Genome Biol. Evol.">
        <title>The secreted proteins of Achlya hypogyna and Thraustotheca clavata identify the ancestral oomycete secretome and reveal gene acquisitions by horizontal gene transfer.</title>
        <authorList>
            <person name="Misner I."/>
            <person name="Blouin N."/>
            <person name="Leonard G."/>
            <person name="Richards T.A."/>
            <person name="Lane C.E."/>
        </authorList>
    </citation>
    <scope>NUCLEOTIDE SEQUENCE [LARGE SCALE GENOMIC DNA]</scope>
    <source>
        <strain evidence="2 3">ATCC 34112</strain>
    </source>
</reference>